<dbReference type="Proteomes" id="UP000326757">
    <property type="component" value="Unassembled WGS sequence"/>
</dbReference>
<accession>A0A5N6KFX3</accession>
<comment type="caution">
    <text evidence="3">The sequence shown here is derived from an EMBL/GenBank/DDBJ whole genome shotgun (WGS) entry which is preliminary data.</text>
</comment>
<protein>
    <submittedName>
        <fullName evidence="3">Uncharacterized protein</fullName>
    </submittedName>
</protein>
<feature type="compositionally biased region" description="Low complexity" evidence="1">
    <location>
        <begin position="96"/>
        <end position="116"/>
    </location>
</feature>
<dbReference type="AlphaFoldDB" id="A0A5N6KFX3"/>
<gene>
    <name evidence="3" type="ORF">EYC80_006034</name>
</gene>
<dbReference type="EMBL" id="VIGI01000003">
    <property type="protein sequence ID" value="KAB8302670.1"/>
    <property type="molecule type" value="Genomic_DNA"/>
</dbReference>
<organism evidence="3 4">
    <name type="scientific">Monilinia laxa</name>
    <name type="common">Brown rot fungus</name>
    <name type="synonym">Sclerotinia laxa</name>
    <dbReference type="NCBI Taxonomy" id="61186"/>
    <lineage>
        <taxon>Eukaryota</taxon>
        <taxon>Fungi</taxon>
        <taxon>Dikarya</taxon>
        <taxon>Ascomycota</taxon>
        <taxon>Pezizomycotina</taxon>
        <taxon>Leotiomycetes</taxon>
        <taxon>Helotiales</taxon>
        <taxon>Sclerotiniaceae</taxon>
        <taxon>Monilinia</taxon>
    </lineage>
</organism>
<name>A0A5N6KFX3_MONLA</name>
<evidence type="ECO:0000313" key="3">
    <source>
        <dbReference type="EMBL" id="KAB8302670.1"/>
    </source>
</evidence>
<sequence>MAFLKNPINPSNLNLDLNLDLISTSISITLFLTRVRKSNATLLLLSPFFSSIRFITRFSHLFSSSLAVPVTVAITTMFGFTFTLLSQHQYTQFIENQQNQQSHPQQPHLQTQLQPRPQHPLPTPSSHQDKNHQTSHSSQNQPQPQPPQSSTYPPPTQNLPSPFQPLLRTQLRPFPLLFTILLLLLLIHKNLHTLDPNLGRTRRRHGDPESAKVVWVGYGGLCCGFGGGGGCEMVDLWVEGGLEERRAGERRKEKGERRATSI</sequence>
<feature type="compositionally biased region" description="Pro residues" evidence="1">
    <location>
        <begin position="143"/>
        <end position="157"/>
    </location>
</feature>
<evidence type="ECO:0000313" key="4">
    <source>
        <dbReference type="Proteomes" id="UP000326757"/>
    </source>
</evidence>
<reference evidence="3 4" key="1">
    <citation type="submission" date="2019-06" db="EMBL/GenBank/DDBJ databases">
        <title>Genome Sequence of the Brown Rot Fungal Pathogen Monilinia laxa.</title>
        <authorList>
            <person name="De Miccolis Angelini R.M."/>
            <person name="Landi L."/>
            <person name="Abate D."/>
            <person name="Pollastro S."/>
            <person name="Romanazzi G."/>
            <person name="Faretra F."/>
        </authorList>
    </citation>
    <scope>NUCLEOTIDE SEQUENCE [LARGE SCALE GENOMIC DNA]</scope>
    <source>
        <strain evidence="3 4">Mlax316</strain>
    </source>
</reference>
<evidence type="ECO:0000256" key="1">
    <source>
        <dbReference type="SAM" id="MobiDB-lite"/>
    </source>
</evidence>
<feature type="region of interest" description="Disordered" evidence="1">
    <location>
        <begin position="96"/>
        <end position="164"/>
    </location>
</feature>
<keyword evidence="4" id="KW-1185">Reference proteome</keyword>
<feature type="transmembrane region" description="Helical" evidence="2">
    <location>
        <begin position="66"/>
        <end position="85"/>
    </location>
</feature>
<keyword evidence="2" id="KW-0812">Transmembrane</keyword>
<keyword evidence="2" id="KW-1133">Transmembrane helix</keyword>
<keyword evidence="2" id="KW-0472">Membrane</keyword>
<proteinExistence type="predicted"/>
<evidence type="ECO:0000256" key="2">
    <source>
        <dbReference type="SAM" id="Phobius"/>
    </source>
</evidence>